<feature type="transmembrane region" description="Helical" evidence="5">
    <location>
        <begin position="230"/>
        <end position="249"/>
    </location>
</feature>
<keyword evidence="7" id="KW-0436">Ligase</keyword>
<evidence type="ECO:0000313" key="8">
    <source>
        <dbReference type="Proteomes" id="UP000244081"/>
    </source>
</evidence>
<sequence length="433" mass="47194">MTDDRYSGPILTHEREASASARFVLRWIPAIIMAYAFLISPFLMQWGNSGGDVDINVAASQSNVLNQLFWIGVFGAAIGSAWHNLKDIGRLLTNPVTLLLLLYLAFAALSVFWSPVPGIAFRRLVLQAIVVLALGISTVLADDRDETLDRILFVIAVTVLVNFADVLLTPPGPIGHEGIYSQKNGLGAAMAFSVLFCIYGAAAKRGRLRVVFLGLTVAAFYALVESKSKTSLGLAVLLPILIYVAILITRPFRMNVALFLLFCLALGLAGWFYVSAMTRFGFEELSMLLFGDETFTGRTVIWSFVVDVISRNPLFGQGYSSFWGIGAGSIVEREAPGFVVGLLQSHNGYLDVLVETGLIGLSILIALILAALFSAARAIALRPALCWLSMTLVVTVVCHNMLESSWFRGYSLTWMLFVLAALLPQASGKRRVR</sequence>
<feature type="transmembrane region" description="Helical" evidence="5">
    <location>
        <begin position="92"/>
        <end position="113"/>
    </location>
</feature>
<evidence type="ECO:0000256" key="4">
    <source>
        <dbReference type="ARBA" id="ARBA00023136"/>
    </source>
</evidence>
<dbReference type="PANTHER" id="PTHR37422">
    <property type="entry name" value="TEICHURONIC ACID BIOSYNTHESIS PROTEIN TUAE"/>
    <property type="match status" value="1"/>
</dbReference>
<feature type="transmembrane region" description="Helical" evidence="5">
    <location>
        <begin position="408"/>
        <end position="426"/>
    </location>
</feature>
<evidence type="ECO:0000256" key="5">
    <source>
        <dbReference type="SAM" id="Phobius"/>
    </source>
</evidence>
<feature type="transmembrane region" description="Helical" evidence="5">
    <location>
        <begin position="256"/>
        <end position="274"/>
    </location>
</feature>
<dbReference type="EMBL" id="QAYG01000001">
    <property type="protein sequence ID" value="PTW62735.1"/>
    <property type="molecule type" value="Genomic_DNA"/>
</dbReference>
<dbReference type="InterPro" id="IPR007016">
    <property type="entry name" value="O-antigen_ligase-rel_domated"/>
</dbReference>
<feature type="transmembrane region" description="Helical" evidence="5">
    <location>
        <begin position="208"/>
        <end position="224"/>
    </location>
</feature>
<dbReference type="GO" id="GO:0016874">
    <property type="term" value="F:ligase activity"/>
    <property type="evidence" value="ECO:0007669"/>
    <property type="project" value="UniProtKB-KW"/>
</dbReference>
<feature type="transmembrane region" description="Helical" evidence="5">
    <location>
        <begin position="184"/>
        <end position="201"/>
    </location>
</feature>
<dbReference type="GO" id="GO:0016020">
    <property type="term" value="C:membrane"/>
    <property type="evidence" value="ECO:0007669"/>
    <property type="project" value="UniProtKB-SubCell"/>
</dbReference>
<feature type="domain" description="O-antigen ligase-related" evidence="6">
    <location>
        <begin position="216"/>
        <end position="365"/>
    </location>
</feature>
<evidence type="ECO:0000256" key="2">
    <source>
        <dbReference type="ARBA" id="ARBA00022692"/>
    </source>
</evidence>
<evidence type="ECO:0000259" key="6">
    <source>
        <dbReference type="Pfam" id="PF04932"/>
    </source>
</evidence>
<protein>
    <submittedName>
        <fullName evidence="7">O-antigen ligase</fullName>
    </submittedName>
</protein>
<feature type="transmembrane region" description="Helical" evidence="5">
    <location>
        <begin position="119"/>
        <end position="140"/>
    </location>
</feature>
<comment type="caution">
    <text evidence="7">The sequence shown here is derived from an EMBL/GenBank/DDBJ whole genome shotgun (WGS) entry which is preliminary data.</text>
</comment>
<evidence type="ECO:0000313" key="7">
    <source>
        <dbReference type="EMBL" id="PTW62735.1"/>
    </source>
</evidence>
<dbReference type="RefSeq" id="WP_107988261.1">
    <property type="nucleotide sequence ID" value="NZ_QAYG01000001.1"/>
</dbReference>
<keyword evidence="2 5" id="KW-0812">Transmembrane</keyword>
<keyword evidence="8" id="KW-1185">Reference proteome</keyword>
<feature type="transmembrane region" description="Helical" evidence="5">
    <location>
        <begin position="385"/>
        <end position="402"/>
    </location>
</feature>
<dbReference type="Pfam" id="PF04932">
    <property type="entry name" value="Wzy_C"/>
    <property type="match status" value="1"/>
</dbReference>
<dbReference type="PANTHER" id="PTHR37422:SF17">
    <property type="entry name" value="O-ANTIGEN LIGASE"/>
    <property type="match status" value="1"/>
</dbReference>
<dbReference type="InterPro" id="IPR051533">
    <property type="entry name" value="WaaL-like"/>
</dbReference>
<dbReference type="OrthoDB" id="4391260at2"/>
<dbReference type="AlphaFoldDB" id="A0A2T5VG56"/>
<keyword evidence="4 5" id="KW-0472">Membrane</keyword>
<proteinExistence type="predicted"/>
<name>A0A2T5VG56_9HYPH</name>
<evidence type="ECO:0000256" key="1">
    <source>
        <dbReference type="ARBA" id="ARBA00004141"/>
    </source>
</evidence>
<dbReference type="Proteomes" id="UP000244081">
    <property type="component" value="Unassembled WGS sequence"/>
</dbReference>
<keyword evidence="3 5" id="KW-1133">Transmembrane helix</keyword>
<feature type="transmembrane region" description="Helical" evidence="5">
    <location>
        <begin position="152"/>
        <end position="172"/>
    </location>
</feature>
<feature type="transmembrane region" description="Helical" evidence="5">
    <location>
        <begin position="64"/>
        <end position="85"/>
    </location>
</feature>
<accession>A0A2T5VG56</accession>
<organism evidence="7 8">
    <name type="scientific">Breoghania corrubedonensis</name>
    <dbReference type="NCBI Taxonomy" id="665038"/>
    <lineage>
        <taxon>Bacteria</taxon>
        <taxon>Pseudomonadati</taxon>
        <taxon>Pseudomonadota</taxon>
        <taxon>Alphaproteobacteria</taxon>
        <taxon>Hyphomicrobiales</taxon>
        <taxon>Stappiaceae</taxon>
        <taxon>Breoghania</taxon>
    </lineage>
</organism>
<feature type="transmembrane region" description="Helical" evidence="5">
    <location>
        <begin position="352"/>
        <end position="373"/>
    </location>
</feature>
<feature type="transmembrane region" description="Helical" evidence="5">
    <location>
        <begin position="23"/>
        <end position="44"/>
    </location>
</feature>
<comment type="subcellular location">
    <subcellularLocation>
        <location evidence="1">Membrane</location>
        <topology evidence="1">Multi-pass membrane protein</topology>
    </subcellularLocation>
</comment>
<evidence type="ECO:0000256" key="3">
    <source>
        <dbReference type="ARBA" id="ARBA00022989"/>
    </source>
</evidence>
<gene>
    <name evidence="7" type="ORF">C8N35_101782</name>
</gene>
<reference evidence="7 8" key="1">
    <citation type="submission" date="2018-04" db="EMBL/GenBank/DDBJ databases">
        <title>Genomic Encyclopedia of Archaeal and Bacterial Type Strains, Phase II (KMG-II): from individual species to whole genera.</title>
        <authorList>
            <person name="Goeker M."/>
        </authorList>
    </citation>
    <scope>NUCLEOTIDE SEQUENCE [LARGE SCALE GENOMIC DNA]</scope>
    <source>
        <strain evidence="7 8">DSM 23382</strain>
    </source>
</reference>